<keyword evidence="2" id="KW-0472">Membrane</keyword>
<accession>F6FVN8</accession>
<dbReference type="STRING" id="743718.Isova_2853"/>
<sequence>MLGGAVAAVLATAGGLGGAGAAIADDAAAAGDDAVAAQSVTEEQTTAVVDETADAAVEEPATEEAPAEEAPADAPAEEPEEEAPAEEPAAEEPAAEKAVAPAAKAGAKKPKAVEEEAAAADEPIVIMADTEGPGPDRNDLSVMFRAAHPDTYTTENPGTADTSNVQTQLTAQTQNRFFECGDTIVYYQIIEVGGDATGESVLEVTTDFDTRFGGNDQVGITEVTAFLAFEDSGYVSDGEETITGTSVSGTWSDGQIELTSTVTDVEAGETIVIEYHATLNCGNPPGTITGNLHVGSGGMVIIQNAGEGPAASVPGAGTQTVPLFANAVRVTVVPTNPTVTQGVCPEDGGPLVAPTLTVPDDTASIDYSVDPPGPYAPGDTVTVTADLTSGNVTWPDPLPAGWVSVDDDTISFTVTFDEVPCVPAVPVVTQGECPEDGAVVAPTLMVPDDTATIDYSVDVPGPYVGGQTVVVTAELLVEGTVWPDPLPAGWMLEDDGTITFTVTFDELPCVPAVPTVTQGECPEGGEPVLPTLTVPDDTAAIDYSVDLEAPYAPGETVVVTAELLVQGTVWPEELPVGWELQEDGTIAFTVTFDEVPCVPVAPVVIQPTCPEGVPTEPMLELPADTDAIFYFVISEDEDSFGFGETVVVVAMLEPGYVWAEELPEGWEIVDDMTAAFEVTFAEAPCIVAPVAPTVTPSVCPPGSASPTAPTLTLATTTGVTYTVSPAGPYSGGQTVTVTAVLEEGYAWQMPLPAGWTLNSPATFTVTFPAHAVCPKAPVKTPPKQPELPRTGADGIGTYVGLAGLALLAGAGLLWASRRRGTLG</sequence>
<dbReference type="NCBIfam" id="TIGR01167">
    <property type="entry name" value="LPXTG_anchor"/>
    <property type="match status" value="1"/>
</dbReference>
<name>F6FVN8_ISOV2</name>
<dbReference type="EMBL" id="CP002810">
    <property type="protein sequence ID" value="AEG45539.1"/>
    <property type="molecule type" value="Genomic_DNA"/>
</dbReference>
<evidence type="ECO:0000313" key="4">
    <source>
        <dbReference type="EMBL" id="AEG45539.1"/>
    </source>
</evidence>
<keyword evidence="3" id="KW-0732">Signal</keyword>
<feature type="region of interest" description="Disordered" evidence="1">
    <location>
        <begin position="51"/>
        <end position="117"/>
    </location>
</feature>
<reference evidence="4 5" key="1">
    <citation type="submission" date="2011-05" db="EMBL/GenBank/DDBJ databases">
        <title>Complete sequence of Isoptericola variabilis 225.</title>
        <authorList>
            <consortium name="US DOE Joint Genome Institute"/>
            <person name="Lucas S."/>
            <person name="Han J."/>
            <person name="Lapidus A."/>
            <person name="Cheng J.-F."/>
            <person name="Goodwin L."/>
            <person name="Pitluck S."/>
            <person name="Peters L."/>
            <person name="Mikhailova N."/>
            <person name="Zeytun A."/>
            <person name="Han C."/>
            <person name="Tapia R."/>
            <person name="Land M."/>
            <person name="Hauser L."/>
            <person name="Kyrpides N."/>
            <person name="Ivanova N."/>
            <person name="Pagani I."/>
            <person name="Siebers A."/>
            <person name="Allgaier M."/>
            <person name="Thelen M."/>
            <person name="Hugenholtz P."/>
            <person name="Gladden J."/>
            <person name="Woyke T."/>
        </authorList>
    </citation>
    <scope>NUCLEOTIDE SEQUENCE [LARGE SCALE GENOMIC DNA]</scope>
    <source>
        <strain evidence="5">225</strain>
    </source>
</reference>
<evidence type="ECO:0000256" key="3">
    <source>
        <dbReference type="SAM" id="SignalP"/>
    </source>
</evidence>
<keyword evidence="5" id="KW-1185">Reference proteome</keyword>
<feature type="chain" id="PRO_5003339593" evidence="3">
    <location>
        <begin position="25"/>
        <end position="823"/>
    </location>
</feature>
<evidence type="ECO:0000256" key="1">
    <source>
        <dbReference type="SAM" id="MobiDB-lite"/>
    </source>
</evidence>
<evidence type="ECO:0000313" key="5">
    <source>
        <dbReference type="Proteomes" id="UP000009236"/>
    </source>
</evidence>
<feature type="compositionally biased region" description="Acidic residues" evidence="1">
    <location>
        <begin position="51"/>
        <end position="90"/>
    </location>
</feature>
<dbReference type="AlphaFoldDB" id="F6FVN8"/>
<dbReference type="HOGENOM" id="CLU_343816_0_0_11"/>
<keyword evidence="2" id="KW-0812">Transmembrane</keyword>
<protein>
    <submittedName>
        <fullName evidence="4">LPXTG-motif cell wall anchor domain protein</fullName>
    </submittedName>
</protein>
<feature type="signal peptide" evidence="3">
    <location>
        <begin position="1"/>
        <end position="24"/>
    </location>
</feature>
<organism evidence="5">
    <name type="scientific">Isoptericola variabilis (strain 225)</name>
    <dbReference type="NCBI Taxonomy" id="743718"/>
    <lineage>
        <taxon>Bacteria</taxon>
        <taxon>Bacillati</taxon>
        <taxon>Actinomycetota</taxon>
        <taxon>Actinomycetes</taxon>
        <taxon>Micrococcales</taxon>
        <taxon>Promicromonosporaceae</taxon>
        <taxon>Isoptericola</taxon>
    </lineage>
</organism>
<gene>
    <name evidence="4" type="ordered locus">Isova_2853</name>
</gene>
<proteinExistence type="predicted"/>
<feature type="transmembrane region" description="Helical" evidence="2">
    <location>
        <begin position="795"/>
        <end position="815"/>
    </location>
</feature>
<dbReference type="eggNOG" id="ENOG50332Y1">
    <property type="taxonomic scope" value="Bacteria"/>
</dbReference>
<keyword evidence="2" id="KW-1133">Transmembrane helix</keyword>
<dbReference type="KEGG" id="iva:Isova_2853"/>
<dbReference type="Proteomes" id="UP000009236">
    <property type="component" value="Chromosome"/>
</dbReference>
<feature type="compositionally biased region" description="Low complexity" evidence="1">
    <location>
        <begin position="96"/>
        <end position="105"/>
    </location>
</feature>
<evidence type="ECO:0000256" key="2">
    <source>
        <dbReference type="SAM" id="Phobius"/>
    </source>
</evidence>